<dbReference type="PANTHER" id="PTHR33840">
    <property type="match status" value="1"/>
</dbReference>
<dbReference type="PANTHER" id="PTHR33840:SF16">
    <property type="entry name" value="DUF2235 DOMAIN-CONTAINING PROTEIN"/>
    <property type="match status" value="1"/>
</dbReference>
<proteinExistence type="predicted"/>
<dbReference type="Pfam" id="PF09994">
    <property type="entry name" value="T6SS_Tle1-like_cat"/>
    <property type="match status" value="1"/>
</dbReference>
<dbReference type="OrthoDB" id="59699at2759"/>
<sequence length="518" mass="58260">MGSMPSPRPMKRLAIFCDGTWVGRETKVAGAPESNIRQLANMVGKVRYNDALKTESTVHQIIPHPHLPADDIVAGYQEGVGLNRTFLEYIYDGATASAIGEECISVYKFIVENFTDEHEIWLFGFSRGAFTVRCVAGMINNCGIIRRRPEYTDDEIDRLCYDVFRTYRSTIPQDAPHSDECHRCKANADRVWPVKRPIRFMGLIDTVGALGIPRLNAGVGFDWAPFEFFDQNVSSVVQHVFHAPSLHDRLWIFQPCLVYPGEVEGKEKANVRQKWFPGTHYDLGRMTFRFVRQSPMNWLEGVLGFLPDLLSRTIFPNEVLSDCVLRWILQGIQEVGSDTVIPDIDERIELLDTRIANPAPNSTGSGDIYGDVLNYAPGGIILGSIQRISRFFTSLLNSVLPRLGDNIQQLLGIKTVIGILTATADRRIPGTDADVFPYTQIQAVQLDAGEVQVNVAKNAQMEGKNEWGKERYKSRTWENYVLWREVFGRKEGSNGSGVKKRNGYVYENGNSAGVEHVH</sequence>
<gene>
    <name evidence="2" type="ORF">FB567DRAFT_190611</name>
</gene>
<dbReference type="InterPro" id="IPR018712">
    <property type="entry name" value="Tle1-like_cat"/>
</dbReference>
<organism evidence="2 3">
    <name type="scientific">Paraphoma chrysanthemicola</name>
    <dbReference type="NCBI Taxonomy" id="798071"/>
    <lineage>
        <taxon>Eukaryota</taxon>
        <taxon>Fungi</taxon>
        <taxon>Dikarya</taxon>
        <taxon>Ascomycota</taxon>
        <taxon>Pezizomycotina</taxon>
        <taxon>Dothideomycetes</taxon>
        <taxon>Pleosporomycetidae</taxon>
        <taxon>Pleosporales</taxon>
        <taxon>Pleosporineae</taxon>
        <taxon>Phaeosphaeriaceae</taxon>
        <taxon>Paraphoma</taxon>
    </lineage>
</organism>
<feature type="domain" description="T6SS Phospholipase effector Tle1-like catalytic" evidence="1">
    <location>
        <begin position="11"/>
        <end position="328"/>
    </location>
</feature>
<comment type="caution">
    <text evidence="2">The sequence shown here is derived from an EMBL/GenBank/DDBJ whole genome shotgun (WGS) entry which is preliminary data.</text>
</comment>
<name>A0A8K0QW35_9PLEO</name>
<dbReference type="EMBL" id="JAGMVJ010000021">
    <property type="protein sequence ID" value="KAH7074140.1"/>
    <property type="molecule type" value="Genomic_DNA"/>
</dbReference>
<evidence type="ECO:0000313" key="2">
    <source>
        <dbReference type="EMBL" id="KAH7074140.1"/>
    </source>
</evidence>
<reference evidence="2" key="1">
    <citation type="journal article" date="2021" name="Nat. Commun.">
        <title>Genetic determinants of endophytism in the Arabidopsis root mycobiome.</title>
        <authorList>
            <person name="Mesny F."/>
            <person name="Miyauchi S."/>
            <person name="Thiergart T."/>
            <person name="Pickel B."/>
            <person name="Atanasova L."/>
            <person name="Karlsson M."/>
            <person name="Huettel B."/>
            <person name="Barry K.W."/>
            <person name="Haridas S."/>
            <person name="Chen C."/>
            <person name="Bauer D."/>
            <person name="Andreopoulos W."/>
            <person name="Pangilinan J."/>
            <person name="LaButti K."/>
            <person name="Riley R."/>
            <person name="Lipzen A."/>
            <person name="Clum A."/>
            <person name="Drula E."/>
            <person name="Henrissat B."/>
            <person name="Kohler A."/>
            <person name="Grigoriev I.V."/>
            <person name="Martin F.M."/>
            <person name="Hacquard S."/>
        </authorList>
    </citation>
    <scope>NUCLEOTIDE SEQUENCE</scope>
    <source>
        <strain evidence="2">MPI-SDFR-AT-0120</strain>
    </source>
</reference>
<keyword evidence="3" id="KW-1185">Reference proteome</keyword>
<dbReference type="AlphaFoldDB" id="A0A8K0QW35"/>
<protein>
    <recommendedName>
        <fullName evidence="1">T6SS Phospholipase effector Tle1-like catalytic domain-containing protein</fullName>
    </recommendedName>
</protein>
<dbReference type="Proteomes" id="UP000813461">
    <property type="component" value="Unassembled WGS sequence"/>
</dbReference>
<evidence type="ECO:0000313" key="3">
    <source>
        <dbReference type="Proteomes" id="UP000813461"/>
    </source>
</evidence>
<accession>A0A8K0QW35</accession>
<evidence type="ECO:0000259" key="1">
    <source>
        <dbReference type="Pfam" id="PF09994"/>
    </source>
</evidence>